<name>A0ACD0P814_9BASI</name>
<accession>A0ACD0P814</accession>
<sequence length="129" mass="14619">MRLLTHNLLACHARACTTTSNNFPLIFKDVQVELIQAEPNPDFIKGFLPKIEWNALVKTARSLGQDVLPEQSPDFSKPLNDEALLNSLHHILLEIHIMEGQMICPNCSHIYQIRSGIPNMLLAEHEINK</sequence>
<reference evidence="1 2" key="1">
    <citation type="journal article" date="2018" name="Mol. Biol. Evol.">
        <title>Broad Genomic Sampling Reveals a Smut Pathogenic Ancestry of the Fungal Clade Ustilaginomycotina.</title>
        <authorList>
            <person name="Kijpornyongpan T."/>
            <person name="Mondo S.J."/>
            <person name="Barry K."/>
            <person name="Sandor L."/>
            <person name="Lee J."/>
            <person name="Lipzen A."/>
            <person name="Pangilinan J."/>
            <person name="LaButti K."/>
            <person name="Hainaut M."/>
            <person name="Henrissat B."/>
            <person name="Grigoriev I.V."/>
            <person name="Spatafora J.W."/>
            <person name="Aime M.C."/>
        </authorList>
    </citation>
    <scope>NUCLEOTIDE SEQUENCE [LARGE SCALE GENOMIC DNA]</scope>
    <source>
        <strain evidence="1 2">SA 807</strain>
    </source>
</reference>
<organism evidence="1 2">
    <name type="scientific">Violaceomyces palustris</name>
    <dbReference type="NCBI Taxonomy" id="1673888"/>
    <lineage>
        <taxon>Eukaryota</taxon>
        <taxon>Fungi</taxon>
        <taxon>Dikarya</taxon>
        <taxon>Basidiomycota</taxon>
        <taxon>Ustilaginomycotina</taxon>
        <taxon>Ustilaginomycetes</taxon>
        <taxon>Violaceomycetales</taxon>
        <taxon>Violaceomycetaceae</taxon>
        <taxon>Violaceomyces</taxon>
    </lineage>
</organism>
<keyword evidence="2" id="KW-1185">Reference proteome</keyword>
<evidence type="ECO:0000313" key="2">
    <source>
        <dbReference type="Proteomes" id="UP000245626"/>
    </source>
</evidence>
<proteinExistence type="predicted"/>
<protein>
    <submittedName>
        <fullName evidence="1">Trm112p-domain-containing protein</fullName>
    </submittedName>
</protein>
<gene>
    <name evidence="1" type="ORF">IE53DRAFT_372642</name>
</gene>
<dbReference type="EMBL" id="KZ819693">
    <property type="protein sequence ID" value="PWN54182.1"/>
    <property type="molecule type" value="Genomic_DNA"/>
</dbReference>
<dbReference type="Proteomes" id="UP000245626">
    <property type="component" value="Unassembled WGS sequence"/>
</dbReference>
<evidence type="ECO:0000313" key="1">
    <source>
        <dbReference type="EMBL" id="PWN54182.1"/>
    </source>
</evidence>